<organism evidence="1 2">
    <name type="scientific">Macrococcus caseolyticus (strain JCSC5402)</name>
    <name type="common">Macrococcoides caseolyticum</name>
    <dbReference type="NCBI Taxonomy" id="458233"/>
    <lineage>
        <taxon>Bacteria</taxon>
        <taxon>Bacillati</taxon>
        <taxon>Bacillota</taxon>
        <taxon>Bacilli</taxon>
        <taxon>Bacillales</taxon>
        <taxon>Staphylococcaceae</taxon>
        <taxon>Macrococcoides</taxon>
    </lineage>
</organism>
<gene>
    <name evidence="1" type="ordered locus">MCCL_0908</name>
</gene>
<accession>B9EBK4</accession>
<evidence type="ECO:0000313" key="2">
    <source>
        <dbReference type="Proteomes" id="UP000001383"/>
    </source>
</evidence>
<dbReference type="HOGENOM" id="CLU_2523577_0_0_9"/>
<reference evidence="1 2" key="1">
    <citation type="journal article" date="2009" name="J. Bacteriol.">
        <title>Complete genome sequence of Macrococcus caseolyticus strain JCSCS5402, reflecting the ancestral genome of the human-pathogenic staphylococci.</title>
        <authorList>
            <person name="Baba T."/>
            <person name="Kuwahara-Arai K."/>
            <person name="Uchiyama I."/>
            <person name="Takeuchi F."/>
            <person name="Ito T."/>
            <person name="Hiramatsu K."/>
        </authorList>
    </citation>
    <scope>NUCLEOTIDE SEQUENCE [LARGE SCALE GENOMIC DNA]</scope>
    <source>
        <strain evidence="1 2">JCSC5402</strain>
    </source>
</reference>
<dbReference type="Proteomes" id="UP000001383">
    <property type="component" value="Chromosome"/>
</dbReference>
<sequence>MNQAQLLNELSEVAERIAEHRLHAKVELFCLEDGDIMVTFMHFSSEYPRGCRSVCLFTFHKEHNLNAWHNQLDKVFEGDLLDES</sequence>
<proteinExistence type="predicted"/>
<protein>
    <submittedName>
        <fullName evidence="1">Uncharacterized protein</fullName>
    </submittedName>
</protein>
<name>B9EBK4_MACCJ</name>
<dbReference type="EMBL" id="AP009484">
    <property type="protein sequence ID" value="BAH17615.1"/>
    <property type="molecule type" value="Genomic_DNA"/>
</dbReference>
<dbReference type="STRING" id="458233.MCCL_0908"/>
<evidence type="ECO:0000313" key="1">
    <source>
        <dbReference type="EMBL" id="BAH17615.1"/>
    </source>
</evidence>
<dbReference type="KEGG" id="mcl:MCCL_0908"/>
<dbReference type="AlphaFoldDB" id="B9EBK4"/>
<dbReference type="RefSeq" id="WP_012656815.1">
    <property type="nucleotide sequence ID" value="NC_011999.1"/>
</dbReference>